<evidence type="ECO:0000313" key="14">
    <source>
        <dbReference type="EMBL" id="MDT0684444.1"/>
    </source>
</evidence>
<comment type="function">
    <text evidence="1">Responsible for the formation of the pyrimidine heterocycle in the thiamine biosynthesis pathway. Catalyzes the formation of hydroxymethylpyrimidine phosphate (HMP-P) from histidine and pyridoxal phosphate (PLP). The protein uses PLP and the active site histidine to form HMP-P, generating an inactive enzyme. The enzyme can only undergo a single turnover, which suggests it is a suicide enzyme.</text>
</comment>
<organism evidence="14 15">
    <name type="scientific">Tropicimonas omnivorans</name>
    <dbReference type="NCBI Taxonomy" id="3075590"/>
    <lineage>
        <taxon>Bacteria</taxon>
        <taxon>Pseudomonadati</taxon>
        <taxon>Pseudomonadota</taxon>
        <taxon>Alphaproteobacteria</taxon>
        <taxon>Rhodobacterales</taxon>
        <taxon>Roseobacteraceae</taxon>
        <taxon>Tropicimonas</taxon>
    </lineage>
</organism>
<dbReference type="InterPro" id="IPR015168">
    <property type="entry name" value="SsuA/THI5"/>
</dbReference>
<comment type="subunit">
    <text evidence="4">Homodimer.</text>
</comment>
<keyword evidence="12" id="KW-0732">Signal</keyword>
<evidence type="ECO:0000256" key="7">
    <source>
        <dbReference type="ARBA" id="ARBA00022898"/>
    </source>
</evidence>
<evidence type="ECO:0000256" key="9">
    <source>
        <dbReference type="ARBA" id="ARBA00023004"/>
    </source>
</evidence>
<protein>
    <recommendedName>
        <fullName evidence="10">Thiamine pyrimidine synthase</fullName>
    </recommendedName>
</protein>
<feature type="domain" description="SsuA/THI5-like" evidence="13">
    <location>
        <begin position="33"/>
        <end position="245"/>
    </location>
</feature>
<evidence type="ECO:0000256" key="3">
    <source>
        <dbReference type="ARBA" id="ARBA00009406"/>
    </source>
</evidence>
<dbReference type="Gene3D" id="3.40.190.10">
    <property type="entry name" value="Periplasmic binding protein-like II"/>
    <property type="match status" value="2"/>
</dbReference>
<keyword evidence="9" id="KW-0408">Iron</keyword>
<evidence type="ECO:0000256" key="5">
    <source>
        <dbReference type="ARBA" id="ARBA00022679"/>
    </source>
</evidence>
<comment type="pathway">
    <text evidence="2">Cofactor biosynthesis; thiamine diphosphate biosynthesis.</text>
</comment>
<feature type="signal peptide" evidence="12">
    <location>
        <begin position="1"/>
        <end position="20"/>
    </location>
</feature>
<keyword evidence="5" id="KW-0808">Transferase</keyword>
<dbReference type="EMBL" id="JAVRHL010000005">
    <property type="protein sequence ID" value="MDT0684444.1"/>
    <property type="molecule type" value="Genomic_DNA"/>
</dbReference>
<comment type="similarity">
    <text evidence="3">Belongs to the NMT1/THI5 family.</text>
</comment>
<evidence type="ECO:0000256" key="6">
    <source>
        <dbReference type="ARBA" id="ARBA00022723"/>
    </source>
</evidence>
<evidence type="ECO:0000256" key="8">
    <source>
        <dbReference type="ARBA" id="ARBA00022977"/>
    </source>
</evidence>
<dbReference type="InterPro" id="IPR027939">
    <property type="entry name" value="NMT1/THI5"/>
</dbReference>
<name>A0ABU3DL51_9RHOB</name>
<evidence type="ECO:0000313" key="15">
    <source>
        <dbReference type="Proteomes" id="UP001265259"/>
    </source>
</evidence>
<evidence type="ECO:0000256" key="10">
    <source>
        <dbReference type="ARBA" id="ARBA00033171"/>
    </source>
</evidence>
<evidence type="ECO:0000259" key="13">
    <source>
        <dbReference type="Pfam" id="PF09084"/>
    </source>
</evidence>
<dbReference type="Proteomes" id="UP001265259">
    <property type="component" value="Unassembled WGS sequence"/>
</dbReference>
<dbReference type="PANTHER" id="PTHR31528">
    <property type="entry name" value="4-AMINO-5-HYDROXYMETHYL-2-METHYLPYRIMIDINE PHOSPHATE SYNTHASE THI11-RELATED"/>
    <property type="match status" value="1"/>
</dbReference>
<evidence type="ECO:0000256" key="12">
    <source>
        <dbReference type="SAM" id="SignalP"/>
    </source>
</evidence>
<accession>A0ABU3DL51</accession>
<dbReference type="SUPFAM" id="SSF53850">
    <property type="entry name" value="Periplasmic binding protein-like II"/>
    <property type="match status" value="1"/>
</dbReference>
<evidence type="ECO:0000256" key="1">
    <source>
        <dbReference type="ARBA" id="ARBA00003469"/>
    </source>
</evidence>
<feature type="chain" id="PRO_5047494438" description="Thiamine pyrimidine synthase" evidence="12">
    <location>
        <begin position="21"/>
        <end position="327"/>
    </location>
</feature>
<sequence length="327" mass="34902">MKTTAPILAAALALPLTAHAQQEVSLALDWTLNTNHVGFIVAEENGYYDEAGLEVDILPYSDSSSTALLAAGVSDFAYMSSLSFISTRAAEADIVALWVTMQKETGRLVYSGDNDDIDSPADLSGKTYAGFGTKWEDALISTMIEADGGDPTFDTVTLGTGAYEALANGSVDFTLEVSTWEGVNSELLNRNQKSFTYADYGIPEQQNGYIGTTGRFLAENPDLVASFMTATQRGYAWAAENPEEAADILIDAGDFPNPELVTGSMELIASGGYIEAEGMEIGEIDEAKVARMASFLAESGVLTGADGETLEEIGDISGWFDQSWMDE</sequence>
<reference evidence="14 15" key="1">
    <citation type="submission" date="2023-09" db="EMBL/GenBank/DDBJ databases">
        <authorList>
            <person name="Rey-Velasco X."/>
        </authorList>
    </citation>
    <scope>NUCLEOTIDE SEQUENCE [LARGE SCALE GENOMIC DNA]</scope>
    <source>
        <strain evidence="14 15">F158</strain>
    </source>
</reference>
<dbReference type="RefSeq" id="WP_311693964.1">
    <property type="nucleotide sequence ID" value="NZ_JAVRHL010000005.1"/>
</dbReference>
<dbReference type="PANTHER" id="PTHR31528:SF1">
    <property type="entry name" value="4-AMINO-5-HYDROXYMETHYL-2-METHYLPYRIMIDINE PHOSPHATE SYNTHASE THI11-RELATED"/>
    <property type="match status" value="1"/>
</dbReference>
<keyword evidence="15" id="KW-1185">Reference proteome</keyword>
<evidence type="ECO:0000256" key="4">
    <source>
        <dbReference type="ARBA" id="ARBA00011738"/>
    </source>
</evidence>
<keyword evidence="6" id="KW-0479">Metal-binding</keyword>
<evidence type="ECO:0000256" key="2">
    <source>
        <dbReference type="ARBA" id="ARBA00004948"/>
    </source>
</evidence>
<keyword evidence="8" id="KW-0784">Thiamine biosynthesis</keyword>
<comment type="catalytic activity">
    <reaction evidence="11">
        <text>N(6)-(pyridoxal phosphate)-L-lysyl-[4-amino-5-hydroxymethyl-2-methylpyrimidine phosphate synthase] + L-histidyl-[4-amino-5-hydroxymethyl-2-methylpyrimidine phosphate synthase] + 2 Fe(3+) + 4 H2O = L-lysyl-[4-amino-5-hydroxymethyl-2-methylpyrimidine phosphate synthase] + (2S)-2-amino-5-hydroxy-4-oxopentanoyl-[4-amino-5-hydroxymethyl-2-methylpyrimidine phosphate synthase] + 4-amino-2-methyl-5-(phosphooxymethyl)pyrimidine + 3-oxopropanoate + 2 Fe(2+) + 2 H(+)</text>
        <dbReference type="Rhea" id="RHEA:65756"/>
        <dbReference type="Rhea" id="RHEA-COMP:16892"/>
        <dbReference type="Rhea" id="RHEA-COMP:16893"/>
        <dbReference type="Rhea" id="RHEA-COMP:16894"/>
        <dbReference type="Rhea" id="RHEA-COMP:16895"/>
        <dbReference type="ChEBI" id="CHEBI:15377"/>
        <dbReference type="ChEBI" id="CHEBI:15378"/>
        <dbReference type="ChEBI" id="CHEBI:29033"/>
        <dbReference type="ChEBI" id="CHEBI:29034"/>
        <dbReference type="ChEBI" id="CHEBI:29969"/>
        <dbReference type="ChEBI" id="CHEBI:29979"/>
        <dbReference type="ChEBI" id="CHEBI:33190"/>
        <dbReference type="ChEBI" id="CHEBI:58354"/>
        <dbReference type="ChEBI" id="CHEBI:143915"/>
        <dbReference type="ChEBI" id="CHEBI:157692"/>
    </reaction>
    <physiologicalReaction direction="left-to-right" evidence="11">
        <dbReference type="Rhea" id="RHEA:65757"/>
    </physiologicalReaction>
</comment>
<dbReference type="Pfam" id="PF09084">
    <property type="entry name" value="NMT1"/>
    <property type="match status" value="1"/>
</dbReference>
<gene>
    <name evidence="14" type="ORF">RM543_17315</name>
</gene>
<keyword evidence="7" id="KW-0663">Pyridoxal phosphate</keyword>
<proteinExistence type="inferred from homology"/>
<comment type="caution">
    <text evidence="14">The sequence shown here is derived from an EMBL/GenBank/DDBJ whole genome shotgun (WGS) entry which is preliminary data.</text>
</comment>
<evidence type="ECO:0000256" key="11">
    <source>
        <dbReference type="ARBA" id="ARBA00048179"/>
    </source>
</evidence>